<organism evidence="1 2">
    <name type="scientific">Symbiodinium necroappetens</name>
    <dbReference type="NCBI Taxonomy" id="1628268"/>
    <lineage>
        <taxon>Eukaryota</taxon>
        <taxon>Sar</taxon>
        <taxon>Alveolata</taxon>
        <taxon>Dinophyceae</taxon>
        <taxon>Suessiales</taxon>
        <taxon>Symbiodiniaceae</taxon>
        <taxon>Symbiodinium</taxon>
    </lineage>
</organism>
<evidence type="ECO:0000313" key="1">
    <source>
        <dbReference type="EMBL" id="CAE7884519.1"/>
    </source>
</evidence>
<accession>A0A813B2A6</accession>
<dbReference type="EMBL" id="CAJNJA010064919">
    <property type="protein sequence ID" value="CAE7884519.1"/>
    <property type="molecule type" value="Genomic_DNA"/>
</dbReference>
<gene>
    <name evidence="1" type="ORF">SNEC2469_LOCUS29168</name>
</gene>
<sequence length="385" mass="42692">MHALCCEAQSDAASEVLLGYGPTSSTSEVTTGSPSKSHEVLNSHRVGEDDEVVHAGCDPIQKSMLLTFTTRTGESEVEFHSKPLGIRFSHIHPYVVTAKADRPDAPEVSPGWILTHVNGRKLPVNWRPAEEMLREALRCLPQATKKSQRHAVPPPAPRRRSVVQEAIGMPAPKGRFEAKSEDSAGVFDWVPAGSLEHSITNYEAVFAALTSVSAFVTRVNDARTFWDESRDVFVYWQHPSKRWSICQRWDKDEDLLEKVRRGAELGWAFFASPGVWKEFWRGEWRKVSVATRKELKVPTNLMQAHYRLGQSMLFQVPARGGQPSTDAVPPSFAAAVTMDPIKLQVPVQSVQPGVASMLPQDSTHALRGSVIHCDTPPLPSMPSFD</sequence>
<dbReference type="AlphaFoldDB" id="A0A813B2A6"/>
<dbReference type="Proteomes" id="UP000601435">
    <property type="component" value="Unassembled WGS sequence"/>
</dbReference>
<proteinExistence type="predicted"/>
<evidence type="ECO:0000313" key="2">
    <source>
        <dbReference type="Proteomes" id="UP000601435"/>
    </source>
</evidence>
<protein>
    <submittedName>
        <fullName evidence="1">Uncharacterized protein</fullName>
    </submittedName>
</protein>
<name>A0A813B2A6_9DINO</name>
<keyword evidence="2" id="KW-1185">Reference proteome</keyword>
<comment type="caution">
    <text evidence="1">The sequence shown here is derived from an EMBL/GenBank/DDBJ whole genome shotgun (WGS) entry which is preliminary data.</text>
</comment>
<dbReference type="OrthoDB" id="10406302at2759"/>
<reference evidence="1" key="1">
    <citation type="submission" date="2021-02" db="EMBL/GenBank/DDBJ databases">
        <authorList>
            <person name="Dougan E. K."/>
            <person name="Rhodes N."/>
            <person name="Thang M."/>
            <person name="Chan C."/>
        </authorList>
    </citation>
    <scope>NUCLEOTIDE SEQUENCE</scope>
</reference>